<sequence length="114" mass="12325">MVEWLGGGAATTTAETSSSFKTATKDGMIYGVLRRRLCSCGDGHGMRGGPTEAWRYSGMVSEGDRREGGGGLWLVVRAREDRGFEEGNACNASPVMKTTTTLKKRSHRLDKVLP</sequence>
<accession>A0ABU6TM76</accession>
<dbReference type="Proteomes" id="UP001341840">
    <property type="component" value="Unassembled WGS sequence"/>
</dbReference>
<evidence type="ECO:0000313" key="2">
    <source>
        <dbReference type="Proteomes" id="UP001341840"/>
    </source>
</evidence>
<comment type="caution">
    <text evidence="1">The sequence shown here is derived from an EMBL/GenBank/DDBJ whole genome shotgun (WGS) entry which is preliminary data.</text>
</comment>
<protein>
    <submittedName>
        <fullName evidence="1">Uncharacterized protein</fullName>
    </submittedName>
</protein>
<evidence type="ECO:0000313" key="1">
    <source>
        <dbReference type="EMBL" id="MED6149575.1"/>
    </source>
</evidence>
<gene>
    <name evidence="1" type="ORF">PIB30_063793</name>
</gene>
<keyword evidence="2" id="KW-1185">Reference proteome</keyword>
<organism evidence="1 2">
    <name type="scientific">Stylosanthes scabra</name>
    <dbReference type="NCBI Taxonomy" id="79078"/>
    <lineage>
        <taxon>Eukaryota</taxon>
        <taxon>Viridiplantae</taxon>
        <taxon>Streptophyta</taxon>
        <taxon>Embryophyta</taxon>
        <taxon>Tracheophyta</taxon>
        <taxon>Spermatophyta</taxon>
        <taxon>Magnoliopsida</taxon>
        <taxon>eudicotyledons</taxon>
        <taxon>Gunneridae</taxon>
        <taxon>Pentapetalae</taxon>
        <taxon>rosids</taxon>
        <taxon>fabids</taxon>
        <taxon>Fabales</taxon>
        <taxon>Fabaceae</taxon>
        <taxon>Papilionoideae</taxon>
        <taxon>50 kb inversion clade</taxon>
        <taxon>dalbergioids sensu lato</taxon>
        <taxon>Dalbergieae</taxon>
        <taxon>Pterocarpus clade</taxon>
        <taxon>Stylosanthes</taxon>
    </lineage>
</organism>
<reference evidence="1 2" key="1">
    <citation type="journal article" date="2023" name="Plants (Basel)">
        <title>Bridging the Gap: Combining Genomics and Transcriptomics Approaches to Understand Stylosanthes scabra, an Orphan Legume from the Brazilian Caatinga.</title>
        <authorList>
            <person name="Ferreira-Neto J.R.C."/>
            <person name="da Silva M.D."/>
            <person name="Binneck E."/>
            <person name="de Melo N.F."/>
            <person name="da Silva R.H."/>
            <person name="de Melo A.L.T.M."/>
            <person name="Pandolfi V."/>
            <person name="Bustamante F.O."/>
            <person name="Brasileiro-Vidal A.C."/>
            <person name="Benko-Iseppon A.M."/>
        </authorList>
    </citation>
    <scope>NUCLEOTIDE SEQUENCE [LARGE SCALE GENOMIC DNA]</scope>
    <source>
        <tissue evidence="1">Leaves</tissue>
    </source>
</reference>
<proteinExistence type="predicted"/>
<name>A0ABU6TM76_9FABA</name>
<dbReference type="EMBL" id="JASCZI010091233">
    <property type="protein sequence ID" value="MED6149575.1"/>
    <property type="molecule type" value="Genomic_DNA"/>
</dbReference>